<evidence type="ECO:0000259" key="8">
    <source>
        <dbReference type="PROSITE" id="PS51986"/>
    </source>
</evidence>
<dbReference type="PANTHER" id="PTHR43785:SF12">
    <property type="entry name" value="TYPE-1 GLUTAMINE SYNTHETASE 2"/>
    <property type="match status" value="1"/>
</dbReference>
<evidence type="ECO:0000256" key="4">
    <source>
        <dbReference type="ARBA" id="ARBA00022840"/>
    </source>
</evidence>
<keyword evidence="4" id="KW-0067">ATP-binding</keyword>
<keyword evidence="2" id="KW-0436">Ligase</keyword>
<evidence type="ECO:0000256" key="7">
    <source>
        <dbReference type="SAM" id="MobiDB-lite"/>
    </source>
</evidence>
<evidence type="ECO:0000313" key="11">
    <source>
        <dbReference type="Proteomes" id="UP000325902"/>
    </source>
</evidence>
<dbReference type="GO" id="GO:0006542">
    <property type="term" value="P:glutamine biosynthetic process"/>
    <property type="evidence" value="ECO:0007669"/>
    <property type="project" value="InterPro"/>
</dbReference>
<proteinExistence type="inferred from homology"/>
<evidence type="ECO:0000313" key="10">
    <source>
        <dbReference type="EMBL" id="KAB2574462.1"/>
    </source>
</evidence>
<dbReference type="Gene3D" id="3.30.590.10">
    <property type="entry name" value="Glutamine synthetase/guanido kinase, catalytic domain"/>
    <property type="match status" value="1"/>
</dbReference>
<dbReference type="GO" id="GO:0005524">
    <property type="term" value="F:ATP binding"/>
    <property type="evidence" value="ECO:0007669"/>
    <property type="project" value="UniProtKB-KW"/>
</dbReference>
<dbReference type="EMBL" id="VCHE01000043">
    <property type="protein sequence ID" value="KAB2574462.1"/>
    <property type="molecule type" value="Genomic_DNA"/>
</dbReference>
<comment type="caution">
    <text evidence="10">The sequence shown here is derived from an EMBL/GenBank/DDBJ whole genome shotgun (WGS) entry which is preliminary data.</text>
</comment>
<dbReference type="AlphaFoldDB" id="A0A5N5DB69"/>
<comment type="similarity">
    <text evidence="5 6">Belongs to the glutamine synthetase family.</text>
</comment>
<feature type="domain" description="GS catalytic" evidence="9">
    <location>
        <begin position="185"/>
        <end position="425"/>
    </location>
</feature>
<dbReference type="Proteomes" id="UP000325902">
    <property type="component" value="Unassembled WGS sequence"/>
</dbReference>
<dbReference type="SMART" id="SM01230">
    <property type="entry name" value="Gln-synt_C"/>
    <property type="match status" value="1"/>
</dbReference>
<name>A0A5N5DB69_9PEZI</name>
<dbReference type="SUPFAM" id="SSF54368">
    <property type="entry name" value="Glutamine synthetase, N-terminal domain"/>
    <property type="match status" value="1"/>
</dbReference>
<feature type="domain" description="GS beta-grasp" evidence="8">
    <location>
        <begin position="19"/>
        <end position="112"/>
    </location>
</feature>
<dbReference type="OrthoDB" id="77835at2759"/>
<dbReference type="InterPro" id="IPR036651">
    <property type="entry name" value="Gln_synt_N_sf"/>
</dbReference>
<dbReference type="SUPFAM" id="SSF55931">
    <property type="entry name" value="Glutamine synthetase/guanido kinase"/>
    <property type="match status" value="1"/>
</dbReference>
<keyword evidence="3" id="KW-0547">Nucleotide-binding</keyword>
<dbReference type="InterPro" id="IPR008146">
    <property type="entry name" value="Gln_synth_cat_dom"/>
</dbReference>
<evidence type="ECO:0000259" key="9">
    <source>
        <dbReference type="PROSITE" id="PS51987"/>
    </source>
</evidence>
<keyword evidence="11" id="KW-1185">Reference proteome</keyword>
<organism evidence="10 11">
    <name type="scientific">Lasiodiplodia theobromae</name>
    <dbReference type="NCBI Taxonomy" id="45133"/>
    <lineage>
        <taxon>Eukaryota</taxon>
        <taxon>Fungi</taxon>
        <taxon>Dikarya</taxon>
        <taxon>Ascomycota</taxon>
        <taxon>Pezizomycotina</taxon>
        <taxon>Dothideomycetes</taxon>
        <taxon>Dothideomycetes incertae sedis</taxon>
        <taxon>Botryosphaeriales</taxon>
        <taxon>Botryosphaeriaceae</taxon>
        <taxon>Lasiodiplodia</taxon>
    </lineage>
</organism>
<evidence type="ECO:0000256" key="5">
    <source>
        <dbReference type="PROSITE-ProRule" id="PRU01330"/>
    </source>
</evidence>
<dbReference type="InterPro" id="IPR014746">
    <property type="entry name" value="Gln_synth/guanido_kin_cat_dom"/>
</dbReference>
<dbReference type="PANTHER" id="PTHR43785">
    <property type="entry name" value="GAMMA-GLUTAMYLPUTRESCINE SYNTHETASE"/>
    <property type="match status" value="1"/>
</dbReference>
<gene>
    <name evidence="10" type="primary">glnA2_1</name>
    <name evidence="10" type="ORF">DBV05_g6886</name>
</gene>
<evidence type="ECO:0000256" key="3">
    <source>
        <dbReference type="ARBA" id="ARBA00022741"/>
    </source>
</evidence>
<dbReference type="InterPro" id="IPR008147">
    <property type="entry name" value="Gln_synt_N"/>
</dbReference>
<reference evidence="10 11" key="1">
    <citation type="journal article" date="2019" name="Sci. Rep.">
        <title>A multi-omics analysis of the grapevine pathogen Lasiodiplodia theobromae reveals that temperature affects the expression of virulence- and pathogenicity-related genes.</title>
        <authorList>
            <person name="Felix C."/>
            <person name="Meneses R."/>
            <person name="Goncalves M.F.M."/>
            <person name="Tilleman L."/>
            <person name="Duarte A.S."/>
            <person name="Jorrin-Novo J.V."/>
            <person name="Van de Peer Y."/>
            <person name="Deforce D."/>
            <person name="Van Nieuwerburgh F."/>
            <person name="Esteves A.C."/>
            <person name="Alves A."/>
        </authorList>
    </citation>
    <scope>NUCLEOTIDE SEQUENCE [LARGE SCALE GENOMIC DNA]</scope>
    <source>
        <strain evidence="10 11">LA-SOL3</strain>
    </source>
</reference>
<dbReference type="Gene3D" id="3.10.20.70">
    <property type="entry name" value="Glutamine synthetase, N-terminal domain"/>
    <property type="match status" value="1"/>
</dbReference>
<feature type="region of interest" description="Disordered" evidence="7">
    <location>
        <begin position="231"/>
        <end position="252"/>
    </location>
</feature>
<evidence type="ECO:0000256" key="2">
    <source>
        <dbReference type="ARBA" id="ARBA00022598"/>
    </source>
</evidence>
<accession>A0A5N5DB69</accession>
<evidence type="ECO:0000256" key="6">
    <source>
        <dbReference type="RuleBase" id="RU000384"/>
    </source>
</evidence>
<dbReference type="PROSITE" id="PS51987">
    <property type="entry name" value="GS_CATALYTIC"/>
    <property type="match status" value="1"/>
</dbReference>
<protein>
    <recommendedName>
        <fullName evidence="1">Glutamine synthetase</fullName>
    </recommendedName>
</protein>
<dbReference type="Pfam" id="PF00120">
    <property type="entry name" value="Gln-synt_C"/>
    <property type="match status" value="1"/>
</dbReference>
<evidence type="ECO:0000256" key="1">
    <source>
        <dbReference type="ARBA" id="ARBA00021364"/>
    </source>
</evidence>
<sequence>MVYPKVSIANLEDVLQHDIKVKVAGIDADGVLRGKIMSKTKFLAAVSKGFGMSSAIFCWDMHDETYNIGDVQPSEAPGYGDFVAVPDLTSFRRSKWDDGLPLVLLDFYNNDGMRFPACPRGLLKTILARLQHEDAQAHAGVELEFFNYCTPTDATPESKLAKPGRIASFLKDNPPSKLVPLTDGMFGYLTKSLGALHGITPSFMAKPSASLPGNSGHIHLSLTSLSTGTNLFAATSSHPPPSSSSSSSPSPYPDLATLSPLGQHFLAGLLAALPDIMPLLAPTVNSYKRLVPNYWAPTRVSYGLEDRRAAVRVVAPPHCEPAATRFEVRVPGADAHPHYAIAACVGAGWRGVEGRMEVGMAPLGKEEDEGEGGGKALPGSLEEATRRFKAEGSVAREIFGDGFVEFYARTREHEVGLYRQAVTDW</sequence>
<dbReference type="PROSITE" id="PS51986">
    <property type="entry name" value="GS_BETA_GRASP"/>
    <property type="match status" value="1"/>
</dbReference>
<dbReference type="GO" id="GO:0004356">
    <property type="term" value="F:glutamine synthetase activity"/>
    <property type="evidence" value="ECO:0007669"/>
    <property type="project" value="InterPro"/>
</dbReference>